<gene>
    <name evidence="6" type="ORF">COU01_04080</name>
</gene>
<dbReference type="InterPro" id="IPR029063">
    <property type="entry name" value="SAM-dependent_MTases_sf"/>
</dbReference>
<dbReference type="PANTHER" id="PTHR13370:SF3">
    <property type="entry name" value="TRNA (GUANINE(10)-N2)-METHYLTRANSFERASE HOMOLOG"/>
    <property type="match status" value="1"/>
</dbReference>
<keyword evidence="3 6" id="KW-0808">Transferase</keyword>
<evidence type="ECO:0000256" key="2">
    <source>
        <dbReference type="ARBA" id="ARBA00022603"/>
    </source>
</evidence>
<dbReference type="Proteomes" id="UP000228510">
    <property type="component" value="Unassembled WGS sequence"/>
</dbReference>
<evidence type="ECO:0000313" key="7">
    <source>
        <dbReference type="Proteomes" id="UP000228510"/>
    </source>
</evidence>
<dbReference type="InterPro" id="IPR011856">
    <property type="entry name" value="tRNA_endonuc-like_dom_sf"/>
</dbReference>
<sequence length="559" mass="64358">MQNKTLYFGDNLEILRKKIPDESFDLIYLDPPFNSSRSYNVLFQEGLRDSEAQVRAFEDSWHWTRESKQTFDYLVTKTNEGISNLMLALEKVIGHNDMLAYLAMMTARLIELHRVLKKTGSLYLHCDPTASHYLKIVLDAVFGKEHFRNEIIWKRQTAKKGSQFKKRTYGNSFDSILFYTKTDEYQFKIPLIQLTENELEQKFNKIDEQGRRYRLDRVTLPRMMARQNLRYEYKGYTPEYGWMMEKGKLRKLDEEGRLYWSKDGKAYRKYFMDSYEGQEVSNVWTDIFVASGDESLKYPTQKPLALLERIIQASSNEGDWILDSFCGCGTTVVAAEKLNRHWVGIDITALAINLIKHRLKKQFDLGTKQINLDGLPNDVNGARELFKKDPFEFEYWALDLINAMPAQSKSQGQMRGADRGVDGVVTFIKNTTDGNGKNGNGNGKWEYGKAIVQVKGGGAQRSHIATLKGDIEREKAEAGIFITLEKPTQPMIKEAVDAGIFTTPITNKAEFPKIQILTVDELLSGHKPNLPQGLIKNYYKEAKSIEKKNNSMTQKMMMF</sequence>
<dbReference type="AlphaFoldDB" id="A0A2H0UYW4"/>
<organism evidence="6 7">
    <name type="scientific">Candidatus Falkowbacteria bacterium CG10_big_fil_rev_8_21_14_0_10_44_15</name>
    <dbReference type="NCBI Taxonomy" id="1974569"/>
    <lineage>
        <taxon>Bacteria</taxon>
        <taxon>Candidatus Falkowiibacteriota</taxon>
    </lineage>
</organism>
<feature type="domain" description="DNA methylase N-4/N-6" evidence="4">
    <location>
        <begin position="25"/>
        <end position="355"/>
    </location>
</feature>
<evidence type="ECO:0000259" key="5">
    <source>
        <dbReference type="Pfam" id="PF04471"/>
    </source>
</evidence>
<dbReference type="Pfam" id="PF01555">
    <property type="entry name" value="N6_N4_Mtase"/>
    <property type="match status" value="1"/>
</dbReference>
<name>A0A2H0UYW4_9BACT</name>
<evidence type="ECO:0000313" key="6">
    <source>
        <dbReference type="EMBL" id="PIR92005.1"/>
    </source>
</evidence>
<evidence type="ECO:0000256" key="1">
    <source>
        <dbReference type="ARBA" id="ARBA00006594"/>
    </source>
</evidence>
<dbReference type="GO" id="GO:0005737">
    <property type="term" value="C:cytoplasm"/>
    <property type="evidence" value="ECO:0007669"/>
    <property type="project" value="TreeGrafter"/>
</dbReference>
<dbReference type="PANTHER" id="PTHR13370">
    <property type="entry name" value="RNA METHYLASE-RELATED"/>
    <property type="match status" value="1"/>
</dbReference>
<dbReference type="GO" id="GO:0008170">
    <property type="term" value="F:N-methyltransferase activity"/>
    <property type="evidence" value="ECO:0007669"/>
    <property type="project" value="InterPro"/>
</dbReference>
<comment type="caution">
    <text evidence="6">The sequence shown here is derived from an EMBL/GenBank/DDBJ whole genome shotgun (WGS) entry which is preliminary data.</text>
</comment>
<keyword evidence="2 6" id="KW-0489">Methyltransferase</keyword>
<feature type="domain" description="Restriction endonuclease type IV Mrr" evidence="5">
    <location>
        <begin position="389"/>
        <end position="497"/>
    </location>
</feature>
<proteinExistence type="inferred from homology"/>
<dbReference type="PRINTS" id="PR00508">
    <property type="entry name" value="S21N4MTFRASE"/>
</dbReference>
<dbReference type="GO" id="GO:0032259">
    <property type="term" value="P:methylation"/>
    <property type="evidence" value="ECO:0007669"/>
    <property type="project" value="UniProtKB-KW"/>
</dbReference>
<dbReference type="Gene3D" id="3.40.50.150">
    <property type="entry name" value="Vaccinia Virus protein VP39"/>
    <property type="match status" value="1"/>
</dbReference>
<protein>
    <submittedName>
        <fullName evidence="6">Site-specific DNA-methyltransferase</fullName>
    </submittedName>
</protein>
<evidence type="ECO:0000259" key="4">
    <source>
        <dbReference type="Pfam" id="PF01555"/>
    </source>
</evidence>
<accession>A0A2H0UYW4</accession>
<dbReference type="GO" id="GO:0009307">
    <property type="term" value="P:DNA restriction-modification system"/>
    <property type="evidence" value="ECO:0007669"/>
    <property type="project" value="InterPro"/>
</dbReference>
<dbReference type="Gene3D" id="3.40.1350.10">
    <property type="match status" value="1"/>
</dbReference>
<dbReference type="InterPro" id="IPR002941">
    <property type="entry name" value="DNA_methylase_N4/N6"/>
</dbReference>
<dbReference type="InterPro" id="IPR002052">
    <property type="entry name" value="DNA_methylase_N6_adenine_CS"/>
</dbReference>
<dbReference type="PROSITE" id="PS00092">
    <property type="entry name" value="N6_MTASE"/>
    <property type="match status" value="1"/>
</dbReference>
<comment type="similarity">
    <text evidence="1">Belongs to the N(4)/N(6)-methyltransferase family.</text>
</comment>
<dbReference type="EMBL" id="PFAT01000052">
    <property type="protein sequence ID" value="PIR92005.1"/>
    <property type="molecule type" value="Genomic_DNA"/>
</dbReference>
<dbReference type="GO" id="GO:0004519">
    <property type="term" value="F:endonuclease activity"/>
    <property type="evidence" value="ECO:0007669"/>
    <property type="project" value="InterPro"/>
</dbReference>
<dbReference type="SUPFAM" id="SSF53335">
    <property type="entry name" value="S-adenosyl-L-methionine-dependent methyltransferases"/>
    <property type="match status" value="1"/>
</dbReference>
<dbReference type="InterPro" id="IPR001091">
    <property type="entry name" value="RM_Methyltransferase"/>
</dbReference>
<dbReference type="GO" id="GO:0009007">
    <property type="term" value="F:site-specific DNA-methyltransferase (adenine-specific) activity"/>
    <property type="evidence" value="ECO:0007669"/>
    <property type="project" value="TreeGrafter"/>
</dbReference>
<dbReference type="Pfam" id="PF04471">
    <property type="entry name" value="Mrr_cat"/>
    <property type="match status" value="1"/>
</dbReference>
<dbReference type="InterPro" id="IPR007560">
    <property type="entry name" value="Restrct_endonuc_IV_Mrr"/>
</dbReference>
<evidence type="ECO:0000256" key="3">
    <source>
        <dbReference type="ARBA" id="ARBA00022679"/>
    </source>
</evidence>
<dbReference type="GO" id="GO:0003677">
    <property type="term" value="F:DNA binding"/>
    <property type="evidence" value="ECO:0007669"/>
    <property type="project" value="InterPro"/>
</dbReference>
<reference evidence="7" key="1">
    <citation type="submission" date="2017-09" db="EMBL/GenBank/DDBJ databases">
        <title>Depth-based differentiation of microbial function through sediment-hosted aquifers and enrichment of novel symbionts in the deep terrestrial subsurface.</title>
        <authorList>
            <person name="Probst A.J."/>
            <person name="Ladd B."/>
            <person name="Jarett J.K."/>
            <person name="Geller-Mcgrath D.E."/>
            <person name="Sieber C.M.K."/>
            <person name="Emerson J.B."/>
            <person name="Anantharaman K."/>
            <person name="Thomas B.C."/>
            <person name="Malmstrom R."/>
            <person name="Stieglmeier M."/>
            <person name="Klingl A."/>
            <person name="Woyke T."/>
            <person name="Ryan C.M."/>
            <person name="Banfield J.F."/>
        </authorList>
    </citation>
    <scope>NUCLEOTIDE SEQUENCE [LARGE SCALE GENOMIC DNA]</scope>
</reference>